<keyword evidence="6" id="KW-0547">Nucleotide-binding</keyword>
<keyword evidence="7" id="KW-0067">ATP-binding</keyword>
<evidence type="ECO:0000256" key="8">
    <source>
        <dbReference type="ARBA" id="ARBA00022989"/>
    </source>
</evidence>
<dbReference type="AlphaFoldDB" id="A0A819SJ96"/>
<dbReference type="InterPro" id="IPR039421">
    <property type="entry name" value="Type_1_exporter"/>
</dbReference>
<evidence type="ECO:0000259" key="12">
    <source>
        <dbReference type="PROSITE" id="PS50893"/>
    </source>
</evidence>
<dbReference type="PANTHER" id="PTHR43394:SF11">
    <property type="entry name" value="ATP-BINDING CASSETTE TRANSPORTER"/>
    <property type="match status" value="1"/>
</dbReference>
<dbReference type="GO" id="GO:0015421">
    <property type="term" value="F:ABC-type oligopeptide transporter activity"/>
    <property type="evidence" value="ECO:0007669"/>
    <property type="project" value="TreeGrafter"/>
</dbReference>
<evidence type="ECO:0000256" key="5">
    <source>
        <dbReference type="ARBA" id="ARBA00022737"/>
    </source>
</evidence>
<dbReference type="CDD" id="cd18578">
    <property type="entry name" value="ABC_6TM_Pgp_ABCB1_D2_like"/>
    <property type="match status" value="1"/>
</dbReference>
<name>A0A819SJ96_9BILA</name>
<feature type="transmembrane region" description="Helical" evidence="11">
    <location>
        <begin position="159"/>
        <end position="182"/>
    </location>
</feature>
<dbReference type="EMBL" id="CAJOAZ010004465">
    <property type="protein sequence ID" value="CAF4060530.1"/>
    <property type="molecule type" value="Genomic_DNA"/>
</dbReference>
<dbReference type="CDD" id="cd03249">
    <property type="entry name" value="ABC_MTABC3_MDL1_MDL2"/>
    <property type="match status" value="1"/>
</dbReference>
<dbReference type="SMART" id="SM00382">
    <property type="entry name" value="AAA"/>
    <property type="match status" value="1"/>
</dbReference>
<dbReference type="GO" id="GO:0090374">
    <property type="term" value="P:oligopeptide export from mitochondrion"/>
    <property type="evidence" value="ECO:0007669"/>
    <property type="project" value="TreeGrafter"/>
</dbReference>
<dbReference type="InterPro" id="IPR036640">
    <property type="entry name" value="ABC1_TM_sf"/>
</dbReference>
<evidence type="ECO:0000256" key="11">
    <source>
        <dbReference type="SAM" id="Phobius"/>
    </source>
</evidence>
<feature type="domain" description="ABC transmembrane type-1" evidence="13">
    <location>
        <begin position="161"/>
        <end position="450"/>
    </location>
</feature>
<feature type="transmembrane region" description="Helical" evidence="11">
    <location>
        <begin position="202"/>
        <end position="225"/>
    </location>
</feature>
<dbReference type="Proteomes" id="UP000663844">
    <property type="component" value="Unassembled WGS sequence"/>
</dbReference>
<evidence type="ECO:0000259" key="13">
    <source>
        <dbReference type="PROSITE" id="PS50929"/>
    </source>
</evidence>
<dbReference type="Pfam" id="PF00664">
    <property type="entry name" value="ABC_membrane"/>
    <property type="match status" value="1"/>
</dbReference>
<dbReference type="Gene3D" id="3.40.50.300">
    <property type="entry name" value="P-loop containing nucleotide triphosphate hydrolases"/>
    <property type="match status" value="2"/>
</dbReference>
<feature type="domain" description="ABC transporter" evidence="12">
    <location>
        <begin position="485"/>
        <end position="723"/>
    </location>
</feature>
<comment type="caution">
    <text evidence="14">The sequence shown here is derived from an EMBL/GenBank/DDBJ whole genome shotgun (WGS) entry which is preliminary data.</text>
</comment>
<feature type="coiled-coil region" evidence="10">
    <location>
        <begin position="111"/>
        <end position="138"/>
    </location>
</feature>
<proteinExistence type="inferred from homology"/>
<keyword evidence="10" id="KW-0175">Coiled coil</keyword>
<evidence type="ECO:0000256" key="10">
    <source>
        <dbReference type="SAM" id="Coils"/>
    </source>
</evidence>
<feature type="transmembrane region" description="Helical" evidence="11">
    <location>
        <begin position="385"/>
        <end position="409"/>
    </location>
</feature>
<dbReference type="FunFam" id="3.40.50.300:FF:000205">
    <property type="entry name" value="ABC transporter B family member 4"/>
    <property type="match status" value="1"/>
</dbReference>
<dbReference type="PROSITE" id="PS50929">
    <property type="entry name" value="ABC_TM1F"/>
    <property type="match status" value="1"/>
</dbReference>
<keyword evidence="3" id="KW-0813">Transport</keyword>
<evidence type="ECO:0000256" key="2">
    <source>
        <dbReference type="ARBA" id="ARBA00007577"/>
    </source>
</evidence>
<dbReference type="PANTHER" id="PTHR43394">
    <property type="entry name" value="ATP-DEPENDENT PERMEASE MDL1, MITOCHONDRIAL"/>
    <property type="match status" value="1"/>
</dbReference>
<feature type="non-terminal residue" evidence="14">
    <location>
        <position position="728"/>
    </location>
</feature>
<dbReference type="InterPro" id="IPR003593">
    <property type="entry name" value="AAA+_ATPase"/>
</dbReference>
<dbReference type="InterPro" id="IPR011527">
    <property type="entry name" value="ABC1_TM_dom"/>
</dbReference>
<organism evidence="14 15">
    <name type="scientific">Adineta steineri</name>
    <dbReference type="NCBI Taxonomy" id="433720"/>
    <lineage>
        <taxon>Eukaryota</taxon>
        <taxon>Metazoa</taxon>
        <taxon>Spiralia</taxon>
        <taxon>Gnathifera</taxon>
        <taxon>Rotifera</taxon>
        <taxon>Eurotatoria</taxon>
        <taxon>Bdelloidea</taxon>
        <taxon>Adinetida</taxon>
        <taxon>Adinetidae</taxon>
        <taxon>Adineta</taxon>
    </lineage>
</organism>
<evidence type="ECO:0000256" key="7">
    <source>
        <dbReference type="ARBA" id="ARBA00022840"/>
    </source>
</evidence>
<sequence length="728" mass="81647">VIARALISNPKILLLDEATSALDYTSERIVQDALDNAKQGRTTIVVAHRLSTIRNADIIIGLNDGQIVEYGTHDELMENKGLYYELVNEQGADEQYEPSSETDTKEETKIKQSYTRRLSTIRKKIRELNDSIEENEIDDTATSSFDDSAEKKQKKKWHWILTGSIASLLFGAIQPAFAYLYSGIYGSFVESNENKQKRLMNMFTLGIFFAGVVGALCQFIFDFAFGKSGEELTVRMRKLTFSSLLRQEMSYYNMEENSVDALSTRLSSDAAAIKGSTGIRIGILMQGFSALVVCFIIGFISGWKLTLVLSCFIPILFFSSKLKGQRQGNIGKTQDKDLYSEQGGKCASETIKNIRTVIALHQENYFINIYEQFFDQEFKKNMCHLYIRALGAAVANSLIFFILAVTFSYGSMLVQKGEMTFQNVYRISVVILNGVIKIGQATGKNAAYSKAKHAAMRILKLIKRTSQIDPCDDSGIILDNITGQIEYQNVYFRYPSRRNVQTLKDFSLTCMNNSSTALVGPSGSGKSTTIDLLQRFYDPLEGQILLDGYDIRTLNIKWFRSLIGLVQQEPVLFNISIRDNIAYGDNSREVSQDEIEKVAQIADIHDLIISLPEGYDTLCGNTGNQLSAGQKQRIAIARALIRSPNILLFDEATSALDNKSESKIQEVLENVRMNRTSLTIAHRLSTIQNSDKIIVIDKGQMKEEGTHNELLKSNGIYSKMVHSQNKSI</sequence>
<dbReference type="Pfam" id="PF00005">
    <property type="entry name" value="ABC_tran"/>
    <property type="match status" value="1"/>
</dbReference>
<dbReference type="InterPro" id="IPR003439">
    <property type="entry name" value="ABC_transporter-like_ATP-bd"/>
</dbReference>
<feature type="transmembrane region" description="Helical" evidence="11">
    <location>
        <begin position="305"/>
        <end position="322"/>
    </location>
</feature>
<gene>
    <name evidence="14" type="ORF">OXD698_LOCUS33095</name>
</gene>
<keyword evidence="5" id="KW-0677">Repeat</keyword>
<keyword evidence="4 11" id="KW-0812">Transmembrane</keyword>
<dbReference type="InterPro" id="IPR027417">
    <property type="entry name" value="P-loop_NTPase"/>
</dbReference>
<feature type="transmembrane region" description="Helical" evidence="11">
    <location>
        <begin position="281"/>
        <end position="299"/>
    </location>
</feature>
<evidence type="ECO:0000256" key="4">
    <source>
        <dbReference type="ARBA" id="ARBA00022692"/>
    </source>
</evidence>
<comment type="subcellular location">
    <subcellularLocation>
        <location evidence="1">Membrane</location>
        <topology evidence="1">Multi-pass membrane protein</topology>
    </subcellularLocation>
</comment>
<dbReference type="SUPFAM" id="SSF90123">
    <property type="entry name" value="ABC transporter transmembrane region"/>
    <property type="match status" value="1"/>
</dbReference>
<protein>
    <submittedName>
        <fullName evidence="14">Uncharacterized protein</fullName>
    </submittedName>
</protein>
<evidence type="ECO:0000256" key="9">
    <source>
        <dbReference type="ARBA" id="ARBA00023136"/>
    </source>
</evidence>
<dbReference type="PROSITE" id="PS00211">
    <property type="entry name" value="ABC_TRANSPORTER_1"/>
    <property type="match status" value="1"/>
</dbReference>
<keyword evidence="8 11" id="KW-1133">Transmembrane helix</keyword>
<evidence type="ECO:0000256" key="1">
    <source>
        <dbReference type="ARBA" id="ARBA00004141"/>
    </source>
</evidence>
<dbReference type="InterPro" id="IPR017871">
    <property type="entry name" value="ABC_transporter-like_CS"/>
</dbReference>
<dbReference type="GO" id="GO:0016887">
    <property type="term" value="F:ATP hydrolysis activity"/>
    <property type="evidence" value="ECO:0007669"/>
    <property type="project" value="InterPro"/>
</dbReference>
<dbReference type="GO" id="GO:0005524">
    <property type="term" value="F:ATP binding"/>
    <property type="evidence" value="ECO:0007669"/>
    <property type="project" value="UniProtKB-KW"/>
</dbReference>
<dbReference type="GO" id="GO:0005743">
    <property type="term" value="C:mitochondrial inner membrane"/>
    <property type="evidence" value="ECO:0007669"/>
    <property type="project" value="TreeGrafter"/>
</dbReference>
<reference evidence="14" key="1">
    <citation type="submission" date="2021-02" db="EMBL/GenBank/DDBJ databases">
        <authorList>
            <person name="Nowell W R."/>
        </authorList>
    </citation>
    <scope>NUCLEOTIDE SEQUENCE</scope>
</reference>
<accession>A0A819SJ96</accession>
<dbReference type="Gene3D" id="1.20.1560.10">
    <property type="entry name" value="ABC transporter type 1, transmembrane domain"/>
    <property type="match status" value="2"/>
</dbReference>
<keyword evidence="9 11" id="KW-0472">Membrane</keyword>
<dbReference type="SUPFAM" id="SSF52540">
    <property type="entry name" value="P-loop containing nucleoside triphosphate hydrolases"/>
    <property type="match status" value="2"/>
</dbReference>
<comment type="similarity">
    <text evidence="2">Belongs to the ABC transporter superfamily. ABCB family. Multidrug resistance exporter (TC 3.A.1.201) subfamily.</text>
</comment>
<evidence type="ECO:0000313" key="15">
    <source>
        <dbReference type="Proteomes" id="UP000663844"/>
    </source>
</evidence>
<evidence type="ECO:0000256" key="6">
    <source>
        <dbReference type="ARBA" id="ARBA00022741"/>
    </source>
</evidence>
<evidence type="ECO:0000313" key="14">
    <source>
        <dbReference type="EMBL" id="CAF4060530.1"/>
    </source>
</evidence>
<dbReference type="PROSITE" id="PS50893">
    <property type="entry name" value="ABC_TRANSPORTER_2"/>
    <property type="match status" value="1"/>
</dbReference>
<evidence type="ECO:0000256" key="3">
    <source>
        <dbReference type="ARBA" id="ARBA00022448"/>
    </source>
</evidence>